<reference evidence="1" key="1">
    <citation type="submission" date="2021-12" db="EMBL/GenBank/DDBJ databases">
        <authorList>
            <person name="King R."/>
        </authorList>
    </citation>
    <scope>NUCLEOTIDE SEQUENCE</scope>
</reference>
<dbReference type="Proteomes" id="UP001153714">
    <property type="component" value="Chromosome 23"/>
</dbReference>
<name>A0A9N9R732_9NEOP</name>
<dbReference type="AlphaFoldDB" id="A0A9N9R732"/>
<dbReference type="Pfam" id="PF05994">
    <property type="entry name" value="FragX_IP"/>
    <property type="match status" value="1"/>
</dbReference>
<dbReference type="PANTHER" id="PTHR12195">
    <property type="entry name" value="CYTOPLASMIC FMR1-INTERACTING PROTEIN-RELATED"/>
    <property type="match status" value="1"/>
</dbReference>
<reference evidence="1" key="2">
    <citation type="submission" date="2022-10" db="EMBL/GenBank/DDBJ databases">
        <authorList>
            <consortium name="ENA_rothamsted_submissions"/>
            <consortium name="culmorum"/>
            <person name="King R."/>
        </authorList>
    </citation>
    <scope>NUCLEOTIDE SEQUENCE</scope>
</reference>
<proteinExistence type="predicted"/>
<dbReference type="OrthoDB" id="10265867at2759"/>
<protein>
    <submittedName>
        <fullName evidence="1">Uncharacterized protein</fullName>
    </submittedName>
</protein>
<evidence type="ECO:0000313" key="1">
    <source>
        <dbReference type="EMBL" id="CAG9790597.1"/>
    </source>
</evidence>
<organism evidence="1 2">
    <name type="scientific">Diatraea saccharalis</name>
    <name type="common">sugarcane borer</name>
    <dbReference type="NCBI Taxonomy" id="40085"/>
    <lineage>
        <taxon>Eukaryota</taxon>
        <taxon>Metazoa</taxon>
        <taxon>Ecdysozoa</taxon>
        <taxon>Arthropoda</taxon>
        <taxon>Hexapoda</taxon>
        <taxon>Insecta</taxon>
        <taxon>Pterygota</taxon>
        <taxon>Neoptera</taxon>
        <taxon>Endopterygota</taxon>
        <taxon>Lepidoptera</taxon>
        <taxon>Glossata</taxon>
        <taxon>Ditrysia</taxon>
        <taxon>Pyraloidea</taxon>
        <taxon>Crambidae</taxon>
        <taxon>Crambinae</taxon>
        <taxon>Diatraea</taxon>
    </lineage>
</organism>
<dbReference type="GO" id="GO:0030833">
    <property type="term" value="P:regulation of actin filament polymerization"/>
    <property type="evidence" value="ECO:0007669"/>
    <property type="project" value="InterPro"/>
</dbReference>
<evidence type="ECO:0000313" key="2">
    <source>
        <dbReference type="Proteomes" id="UP001153714"/>
    </source>
</evidence>
<sequence>MLRPFPIVVQRILFGDDNGQEKDAYVIVALCMQSLSPIGLKLTKFHTNFHPLFYPLGGRIDQNPFLGDAYVITSTRIPNFSPIRPVVWAKCTVRHQHNEECNDLITMEKRIQFPIEMSMPWILTDHILRSKEPAMMEYVLYPLDLYNDSAQYALTVFKKQFLYDEVEAEVNLCFDQFVYKLSEQVYAHYKQLAAR</sequence>
<accession>A0A9N9R732</accession>
<dbReference type="InterPro" id="IPR008081">
    <property type="entry name" value="Cytoplasmic_FMR1-int"/>
</dbReference>
<dbReference type="GO" id="GO:0031267">
    <property type="term" value="F:small GTPase binding"/>
    <property type="evidence" value="ECO:0007669"/>
    <property type="project" value="InterPro"/>
</dbReference>
<keyword evidence="2" id="KW-1185">Reference proteome</keyword>
<gene>
    <name evidence="1" type="ORF">DIATSA_LOCUS8262</name>
</gene>
<dbReference type="EMBL" id="OU893354">
    <property type="protein sequence ID" value="CAG9790597.1"/>
    <property type="molecule type" value="Genomic_DNA"/>
</dbReference>